<name>A0AAV9TZ04_9PEZI</name>
<gene>
    <name evidence="1" type="ORF">TWF730_004651</name>
</gene>
<keyword evidence="2" id="KW-1185">Reference proteome</keyword>
<proteinExistence type="predicted"/>
<evidence type="ECO:0000313" key="1">
    <source>
        <dbReference type="EMBL" id="KAK6330153.1"/>
    </source>
</evidence>
<organism evidence="1 2">
    <name type="scientific">Orbilia blumenaviensis</name>
    <dbReference type="NCBI Taxonomy" id="1796055"/>
    <lineage>
        <taxon>Eukaryota</taxon>
        <taxon>Fungi</taxon>
        <taxon>Dikarya</taxon>
        <taxon>Ascomycota</taxon>
        <taxon>Pezizomycotina</taxon>
        <taxon>Orbiliomycetes</taxon>
        <taxon>Orbiliales</taxon>
        <taxon>Orbiliaceae</taxon>
        <taxon>Orbilia</taxon>
    </lineage>
</organism>
<dbReference type="AlphaFoldDB" id="A0AAV9TZ04"/>
<dbReference type="EMBL" id="JAVHNS010000019">
    <property type="protein sequence ID" value="KAK6330153.1"/>
    <property type="molecule type" value="Genomic_DNA"/>
</dbReference>
<accession>A0AAV9TZ04</accession>
<reference evidence="1 2" key="1">
    <citation type="submission" date="2019-10" db="EMBL/GenBank/DDBJ databases">
        <authorList>
            <person name="Palmer J.M."/>
        </authorList>
    </citation>
    <scope>NUCLEOTIDE SEQUENCE [LARGE SCALE GENOMIC DNA]</scope>
    <source>
        <strain evidence="1 2">TWF730</strain>
    </source>
</reference>
<comment type="caution">
    <text evidence="1">The sequence shown here is derived from an EMBL/GenBank/DDBJ whole genome shotgun (WGS) entry which is preliminary data.</text>
</comment>
<protein>
    <submittedName>
        <fullName evidence="1">Uncharacterized protein</fullName>
    </submittedName>
</protein>
<sequence>MKESTLATHRNHGAVSVAKEKFVNDARTVADSRPGRSTSLYIPPMQSQVATFPRDSSDWHVSTEIERYS</sequence>
<evidence type="ECO:0000313" key="2">
    <source>
        <dbReference type="Proteomes" id="UP001373714"/>
    </source>
</evidence>
<dbReference type="Proteomes" id="UP001373714">
    <property type="component" value="Unassembled WGS sequence"/>
</dbReference>